<dbReference type="Gene3D" id="1.10.1020.10">
    <property type="entry name" value="Adenine-specific Methyltransferase, Domain 2"/>
    <property type="match status" value="1"/>
</dbReference>
<evidence type="ECO:0000256" key="5">
    <source>
        <dbReference type="ARBA" id="ARBA00022691"/>
    </source>
</evidence>
<protein>
    <recommendedName>
        <fullName evidence="2">site-specific DNA-methyltransferase (adenine-specific)</fullName>
        <ecNumber evidence="2">2.1.1.72</ecNumber>
    </recommendedName>
</protein>
<dbReference type="STRING" id="198092.SAMN02745194_02269"/>
<comment type="catalytic activity">
    <reaction evidence="6">
        <text>a 2'-deoxyadenosine in DNA + S-adenosyl-L-methionine = an N(6)-methyl-2'-deoxyadenosine in DNA + S-adenosyl-L-homocysteine + H(+)</text>
        <dbReference type="Rhea" id="RHEA:15197"/>
        <dbReference type="Rhea" id="RHEA-COMP:12418"/>
        <dbReference type="Rhea" id="RHEA-COMP:12419"/>
        <dbReference type="ChEBI" id="CHEBI:15378"/>
        <dbReference type="ChEBI" id="CHEBI:57856"/>
        <dbReference type="ChEBI" id="CHEBI:59789"/>
        <dbReference type="ChEBI" id="CHEBI:90615"/>
        <dbReference type="ChEBI" id="CHEBI:90616"/>
        <dbReference type="EC" id="2.1.1.72"/>
    </reaction>
</comment>
<dbReference type="EMBL" id="FQZF01000011">
    <property type="protein sequence ID" value="SHJ30910.1"/>
    <property type="molecule type" value="Genomic_DNA"/>
</dbReference>
<evidence type="ECO:0000256" key="3">
    <source>
        <dbReference type="ARBA" id="ARBA00022603"/>
    </source>
</evidence>
<dbReference type="GO" id="GO:0032259">
    <property type="term" value="P:methylation"/>
    <property type="evidence" value="ECO:0007669"/>
    <property type="project" value="UniProtKB-KW"/>
</dbReference>
<keyword evidence="5" id="KW-0949">S-adenosyl-L-methionine</keyword>
<evidence type="ECO:0000256" key="6">
    <source>
        <dbReference type="ARBA" id="ARBA00047942"/>
    </source>
</evidence>
<sequence length="262" mass="29191">MLTSPTPAPYLGGKRNLARRVIARIEAIPHRTYAEPFVGMGGIFLRRQSPAPVEVVNDFSRDVANLFRILQRHYVQLMDTLRWQITSRAEWDRLNAANADTLTDLERAARFLYLQRLTFGGKVAGRSFGVDPRTSARFDVNKLGPQLEAIHERLAGVVIECLPYAAFLARYDRPGTLFYLDPPYFGCEGDYGAGMFSREDFARLAEILGGLKGRFLLSLNDTPEVRETFSGFSFEELPVTYTVGAKHGGGGKRGELLISAPA</sequence>
<organism evidence="7 8">
    <name type="scientific">Muricoccus roseus</name>
    <dbReference type="NCBI Taxonomy" id="198092"/>
    <lineage>
        <taxon>Bacteria</taxon>
        <taxon>Pseudomonadati</taxon>
        <taxon>Pseudomonadota</taxon>
        <taxon>Alphaproteobacteria</taxon>
        <taxon>Acetobacterales</taxon>
        <taxon>Roseomonadaceae</taxon>
        <taxon>Muricoccus</taxon>
    </lineage>
</organism>
<evidence type="ECO:0000256" key="1">
    <source>
        <dbReference type="ARBA" id="ARBA00006594"/>
    </source>
</evidence>
<evidence type="ECO:0000256" key="4">
    <source>
        <dbReference type="ARBA" id="ARBA00022679"/>
    </source>
</evidence>
<evidence type="ECO:0000313" key="8">
    <source>
        <dbReference type="Proteomes" id="UP000184387"/>
    </source>
</evidence>
<dbReference type="Proteomes" id="UP000184387">
    <property type="component" value="Unassembled WGS sequence"/>
</dbReference>
<dbReference type="GO" id="GO:1904047">
    <property type="term" value="F:S-adenosyl-L-methionine binding"/>
    <property type="evidence" value="ECO:0007669"/>
    <property type="project" value="TreeGrafter"/>
</dbReference>
<dbReference type="InterPro" id="IPR029063">
    <property type="entry name" value="SAM-dependent_MTases_sf"/>
</dbReference>
<dbReference type="Pfam" id="PF02086">
    <property type="entry name" value="MethyltransfD12"/>
    <property type="match status" value="1"/>
</dbReference>
<dbReference type="AlphaFoldDB" id="A0A1M6I8W8"/>
<dbReference type="PANTHER" id="PTHR30481">
    <property type="entry name" value="DNA ADENINE METHYLASE"/>
    <property type="match status" value="1"/>
</dbReference>
<dbReference type="InterPro" id="IPR023095">
    <property type="entry name" value="Ade_MeTrfase_dom_2"/>
</dbReference>
<dbReference type="InterPro" id="IPR012263">
    <property type="entry name" value="M_m6A_EcoRV"/>
</dbReference>
<keyword evidence="4" id="KW-0808">Transferase</keyword>
<gene>
    <name evidence="7" type="ORF">SAMN02745194_02269</name>
</gene>
<dbReference type="Gene3D" id="3.40.50.150">
    <property type="entry name" value="Vaccinia Virus protein VP39"/>
    <property type="match status" value="1"/>
</dbReference>
<dbReference type="PIRSF" id="PIRSF000398">
    <property type="entry name" value="M_m6A_EcoRV"/>
    <property type="match status" value="1"/>
</dbReference>
<evidence type="ECO:0000256" key="2">
    <source>
        <dbReference type="ARBA" id="ARBA00011900"/>
    </source>
</evidence>
<dbReference type="OrthoDB" id="9805629at2"/>
<dbReference type="RefSeq" id="WP_073134738.1">
    <property type="nucleotide sequence ID" value="NZ_FQZF01000011.1"/>
</dbReference>
<dbReference type="GO" id="GO:0006298">
    <property type="term" value="P:mismatch repair"/>
    <property type="evidence" value="ECO:0007669"/>
    <property type="project" value="TreeGrafter"/>
</dbReference>
<dbReference type="PANTHER" id="PTHR30481:SF4">
    <property type="entry name" value="SITE-SPECIFIC DNA-METHYLTRANSFERASE (ADENINE-SPECIFIC)"/>
    <property type="match status" value="1"/>
</dbReference>
<name>A0A1M6I8W8_9PROT</name>
<dbReference type="EC" id="2.1.1.72" evidence="2"/>
<comment type="similarity">
    <text evidence="1">Belongs to the N(4)/N(6)-methyltransferase family.</text>
</comment>
<reference evidence="7 8" key="1">
    <citation type="submission" date="2016-11" db="EMBL/GenBank/DDBJ databases">
        <authorList>
            <person name="Jaros S."/>
            <person name="Januszkiewicz K."/>
            <person name="Wedrychowicz H."/>
        </authorList>
    </citation>
    <scope>NUCLEOTIDE SEQUENCE [LARGE SCALE GENOMIC DNA]</scope>
    <source>
        <strain evidence="7 8">DSM 14916</strain>
    </source>
</reference>
<accession>A0A1M6I8W8</accession>
<keyword evidence="8" id="KW-1185">Reference proteome</keyword>
<dbReference type="GO" id="GO:0009307">
    <property type="term" value="P:DNA restriction-modification system"/>
    <property type="evidence" value="ECO:0007669"/>
    <property type="project" value="InterPro"/>
</dbReference>
<evidence type="ECO:0000313" key="7">
    <source>
        <dbReference type="EMBL" id="SHJ30910.1"/>
    </source>
</evidence>
<proteinExistence type="inferred from homology"/>
<dbReference type="PRINTS" id="PR00505">
    <property type="entry name" value="D12N6MTFRASE"/>
</dbReference>
<dbReference type="GO" id="GO:0009007">
    <property type="term" value="F:site-specific DNA-methyltransferase (adenine-specific) activity"/>
    <property type="evidence" value="ECO:0007669"/>
    <property type="project" value="UniProtKB-EC"/>
</dbReference>
<keyword evidence="3 7" id="KW-0489">Methyltransferase</keyword>
<dbReference type="GO" id="GO:0043565">
    <property type="term" value="F:sequence-specific DNA binding"/>
    <property type="evidence" value="ECO:0007669"/>
    <property type="project" value="TreeGrafter"/>
</dbReference>
<dbReference type="InterPro" id="IPR012327">
    <property type="entry name" value="MeTrfase_D12"/>
</dbReference>
<dbReference type="SUPFAM" id="SSF53335">
    <property type="entry name" value="S-adenosyl-L-methionine-dependent methyltransferases"/>
    <property type="match status" value="1"/>
</dbReference>